<gene>
    <name evidence="2" type="ORF">SAMN04488002_1302</name>
</gene>
<dbReference type="RefSeq" id="WP_090213977.1">
    <property type="nucleotide sequence ID" value="NZ_FOYO01000001.1"/>
</dbReference>
<dbReference type="Pfam" id="PF03358">
    <property type="entry name" value="FMN_red"/>
    <property type="match status" value="1"/>
</dbReference>
<dbReference type="Gene3D" id="3.40.50.360">
    <property type="match status" value="1"/>
</dbReference>
<dbReference type="GO" id="GO:0010181">
    <property type="term" value="F:FMN binding"/>
    <property type="evidence" value="ECO:0007669"/>
    <property type="project" value="TreeGrafter"/>
</dbReference>
<dbReference type="InterPro" id="IPR029039">
    <property type="entry name" value="Flavoprotein-like_sf"/>
</dbReference>
<dbReference type="OrthoDB" id="9812295at2"/>
<feature type="domain" description="NADPH-dependent FMN reductase-like" evidence="1">
    <location>
        <begin position="1"/>
        <end position="127"/>
    </location>
</feature>
<dbReference type="InterPro" id="IPR050712">
    <property type="entry name" value="NAD(P)H-dep_reductase"/>
</dbReference>
<protein>
    <submittedName>
        <fullName evidence="2">NAD(P)H-dependent FMN reductase</fullName>
    </submittedName>
</protein>
<organism evidence="2 3">
    <name type="scientific">Litoreibacter janthinus</name>
    <dbReference type="NCBI Taxonomy" id="670154"/>
    <lineage>
        <taxon>Bacteria</taxon>
        <taxon>Pseudomonadati</taxon>
        <taxon>Pseudomonadota</taxon>
        <taxon>Alphaproteobacteria</taxon>
        <taxon>Rhodobacterales</taxon>
        <taxon>Roseobacteraceae</taxon>
        <taxon>Litoreibacter</taxon>
    </lineage>
</organism>
<reference evidence="3" key="1">
    <citation type="submission" date="2016-10" db="EMBL/GenBank/DDBJ databases">
        <authorList>
            <person name="Varghese N."/>
            <person name="Submissions S."/>
        </authorList>
    </citation>
    <scope>NUCLEOTIDE SEQUENCE [LARGE SCALE GENOMIC DNA]</scope>
    <source>
        <strain evidence="3">DSM 26921</strain>
    </source>
</reference>
<dbReference type="GO" id="GO:0016491">
    <property type="term" value="F:oxidoreductase activity"/>
    <property type="evidence" value="ECO:0007669"/>
    <property type="project" value="InterPro"/>
</dbReference>
<dbReference type="Proteomes" id="UP000199658">
    <property type="component" value="Unassembled WGS sequence"/>
</dbReference>
<dbReference type="PANTHER" id="PTHR30543:SF21">
    <property type="entry name" value="NAD(P)H-DEPENDENT FMN REDUCTASE LOT6"/>
    <property type="match status" value="1"/>
</dbReference>
<keyword evidence="3" id="KW-1185">Reference proteome</keyword>
<proteinExistence type="predicted"/>
<evidence type="ECO:0000313" key="2">
    <source>
        <dbReference type="EMBL" id="SFR40353.1"/>
    </source>
</evidence>
<evidence type="ECO:0000259" key="1">
    <source>
        <dbReference type="Pfam" id="PF03358"/>
    </source>
</evidence>
<dbReference type="GO" id="GO:0005829">
    <property type="term" value="C:cytosol"/>
    <property type="evidence" value="ECO:0007669"/>
    <property type="project" value="TreeGrafter"/>
</dbReference>
<name>A0A1I6GDR6_9RHOB</name>
<dbReference type="SUPFAM" id="SSF52218">
    <property type="entry name" value="Flavoproteins"/>
    <property type="match status" value="1"/>
</dbReference>
<dbReference type="PANTHER" id="PTHR30543">
    <property type="entry name" value="CHROMATE REDUCTASE"/>
    <property type="match status" value="1"/>
</dbReference>
<dbReference type="InterPro" id="IPR005025">
    <property type="entry name" value="FMN_Rdtase-like_dom"/>
</dbReference>
<dbReference type="EMBL" id="FOYO01000001">
    <property type="protein sequence ID" value="SFR40353.1"/>
    <property type="molecule type" value="Genomic_DNA"/>
</dbReference>
<sequence>MKAIALAASNSSTSINKRLVTHASEVFQRDFGAEVEILDLNDFEMPIYSSDREAKDGIPEQAQRLYAKFGQADAILISYAEHNGNYTAAWKNIFDWTSRIDAKVFQNTPMVAMSASPGQKGGASVLGIATNSIGFFGADLKGSFSVGPFGDKFDSEAGVLTDADLIATLNQALADLKNAD</sequence>
<accession>A0A1I6GDR6</accession>
<dbReference type="STRING" id="670154.SAMN04488002_1302"/>
<evidence type="ECO:0000313" key="3">
    <source>
        <dbReference type="Proteomes" id="UP000199658"/>
    </source>
</evidence>
<dbReference type="AlphaFoldDB" id="A0A1I6GDR6"/>